<reference evidence="1 2" key="1">
    <citation type="submission" date="2015-09" db="EMBL/GenBank/DDBJ databases">
        <authorList>
            <consortium name="Pathogen Informatics"/>
        </authorList>
    </citation>
    <scope>NUCLEOTIDE SEQUENCE [LARGE SCALE GENOMIC DNA]</scope>
    <source>
        <strain evidence="1 2">2789STDY5608837</strain>
    </source>
</reference>
<gene>
    <name evidence="1" type="ORF">ERS852394_02928</name>
</gene>
<evidence type="ECO:0000313" key="2">
    <source>
        <dbReference type="Proteomes" id="UP000095409"/>
    </source>
</evidence>
<dbReference type="InterPro" id="IPR024538">
    <property type="entry name" value="DUF3878"/>
</dbReference>
<sequence length="329" mass="39200">MTEETLEKLAQLLEQDQFELLIPEKMRTESGRISDKGSASMDIPLVYLMNDAVESFLVFRNVRMTGEYHSDYQGELQASMARQDGRFVLVIKQDDTVLTLFFEDLELEVHLYEYAYTGHFWVKDYEYLRQLEYRLAILRDKYDYLGEAYCTEEEIKLAALVEFPPLNYCCYPAVPEKYIVPRENPWIPSEKAIVYMKELAAECEDTSLLKMLEFYRKHPAKFWAKRLAVMLHQTKHSRIVDLLSERLQQATADYPRRFFGDDMERKYQQALERAKQRQRELKSQGIRADLLREEPFTIARDSLNYKLYLMIWKEQKGNRVTEIEEYICE</sequence>
<name>A0A174HMC6_9FIRM</name>
<protein>
    <submittedName>
        <fullName evidence="1">DUF based on E. rectale Gene description</fullName>
    </submittedName>
</protein>
<proteinExistence type="predicted"/>
<evidence type="ECO:0000313" key="1">
    <source>
        <dbReference type="EMBL" id="CUO74606.1"/>
    </source>
</evidence>
<dbReference type="Pfam" id="PF12994">
    <property type="entry name" value="DUF3878"/>
    <property type="match status" value="1"/>
</dbReference>
<accession>A0A174HMC6</accession>
<dbReference type="RefSeq" id="WP_005421781.1">
    <property type="nucleotide sequence ID" value="NZ_CYZD01000022.1"/>
</dbReference>
<organism evidence="1 2">
    <name type="scientific">Blautia obeum</name>
    <dbReference type="NCBI Taxonomy" id="40520"/>
    <lineage>
        <taxon>Bacteria</taxon>
        <taxon>Bacillati</taxon>
        <taxon>Bacillota</taxon>
        <taxon>Clostridia</taxon>
        <taxon>Lachnospirales</taxon>
        <taxon>Lachnospiraceae</taxon>
        <taxon>Blautia</taxon>
    </lineage>
</organism>
<dbReference type="GeneID" id="79802591"/>
<dbReference type="EMBL" id="CYZD01000022">
    <property type="protein sequence ID" value="CUO74606.1"/>
    <property type="molecule type" value="Genomic_DNA"/>
</dbReference>
<dbReference type="AlphaFoldDB" id="A0A174HMC6"/>
<dbReference type="Proteomes" id="UP000095409">
    <property type="component" value="Unassembled WGS sequence"/>
</dbReference>